<dbReference type="GO" id="GO:0044550">
    <property type="term" value="P:secondary metabolite biosynthetic process"/>
    <property type="evidence" value="ECO:0007669"/>
    <property type="project" value="UniProtKB-ARBA"/>
</dbReference>
<dbReference type="PIRSF" id="PIRSF005739">
    <property type="entry name" value="O-mtase"/>
    <property type="match status" value="1"/>
</dbReference>
<dbReference type="Gene3D" id="1.10.10.10">
    <property type="entry name" value="Winged helix-like DNA-binding domain superfamily/Winged helix DNA-binding domain"/>
    <property type="match status" value="1"/>
</dbReference>
<gene>
    <name evidence="7" type="ORF">ASPZODRAFT_106589</name>
</gene>
<dbReference type="InterPro" id="IPR036390">
    <property type="entry name" value="WH_DNA-bd_sf"/>
</dbReference>
<evidence type="ECO:0000259" key="5">
    <source>
        <dbReference type="Pfam" id="PF00891"/>
    </source>
</evidence>
<dbReference type="GO" id="GO:0046983">
    <property type="term" value="F:protein dimerization activity"/>
    <property type="evidence" value="ECO:0007669"/>
    <property type="project" value="InterPro"/>
</dbReference>
<feature type="active site" description="Proton acceptor" evidence="4">
    <location>
        <position position="289"/>
    </location>
</feature>
<dbReference type="InterPro" id="IPR029063">
    <property type="entry name" value="SAM-dependent_MTases_sf"/>
</dbReference>
<keyword evidence="3" id="KW-0949">S-adenosyl-L-methionine</keyword>
<dbReference type="SUPFAM" id="SSF53335">
    <property type="entry name" value="S-adenosyl-L-methionine-dependent methyltransferases"/>
    <property type="match status" value="1"/>
</dbReference>
<dbReference type="GeneID" id="34607397"/>
<dbReference type="RefSeq" id="XP_022585258.1">
    <property type="nucleotide sequence ID" value="XM_022720932.1"/>
</dbReference>
<dbReference type="InterPro" id="IPR036388">
    <property type="entry name" value="WH-like_DNA-bd_sf"/>
</dbReference>
<accession>A0A1L9SU63</accession>
<dbReference type="GO" id="GO:0032259">
    <property type="term" value="P:methylation"/>
    <property type="evidence" value="ECO:0007669"/>
    <property type="project" value="UniProtKB-KW"/>
</dbReference>
<dbReference type="PROSITE" id="PS51683">
    <property type="entry name" value="SAM_OMT_II"/>
    <property type="match status" value="1"/>
</dbReference>
<evidence type="ECO:0000313" key="7">
    <source>
        <dbReference type="EMBL" id="OJJ50748.1"/>
    </source>
</evidence>
<feature type="domain" description="O-methyltransferase C-terminal" evidence="5">
    <location>
        <begin position="154"/>
        <end position="359"/>
    </location>
</feature>
<dbReference type="GO" id="GO:0008171">
    <property type="term" value="F:O-methyltransferase activity"/>
    <property type="evidence" value="ECO:0007669"/>
    <property type="project" value="InterPro"/>
</dbReference>
<name>A0A1L9SU63_9EURO</name>
<keyword evidence="1" id="KW-0489">Methyltransferase</keyword>
<keyword evidence="2" id="KW-0808">Transferase</keyword>
<dbReference type="Gene3D" id="3.40.50.150">
    <property type="entry name" value="Vaccinia Virus protein VP39"/>
    <property type="match status" value="1"/>
</dbReference>
<evidence type="ECO:0000256" key="4">
    <source>
        <dbReference type="PIRSR" id="PIRSR005739-1"/>
    </source>
</evidence>
<keyword evidence="8" id="KW-1185">Reference proteome</keyword>
<dbReference type="SUPFAM" id="SSF46785">
    <property type="entry name" value="Winged helix' DNA-binding domain"/>
    <property type="match status" value="1"/>
</dbReference>
<dbReference type="Pfam" id="PF08100">
    <property type="entry name" value="Dimerisation"/>
    <property type="match status" value="1"/>
</dbReference>
<evidence type="ECO:0000256" key="2">
    <source>
        <dbReference type="ARBA" id="ARBA00022679"/>
    </source>
</evidence>
<reference evidence="8" key="1">
    <citation type="journal article" date="2017" name="Genome Biol.">
        <title>Comparative genomics reveals high biological diversity and specific adaptations in the industrially and medically important fungal genus Aspergillus.</title>
        <authorList>
            <person name="de Vries R.P."/>
            <person name="Riley R."/>
            <person name="Wiebenga A."/>
            <person name="Aguilar-Osorio G."/>
            <person name="Amillis S."/>
            <person name="Uchima C.A."/>
            <person name="Anderluh G."/>
            <person name="Asadollahi M."/>
            <person name="Askin M."/>
            <person name="Barry K."/>
            <person name="Battaglia E."/>
            <person name="Bayram O."/>
            <person name="Benocci T."/>
            <person name="Braus-Stromeyer S.A."/>
            <person name="Caldana C."/>
            <person name="Canovas D."/>
            <person name="Cerqueira G.C."/>
            <person name="Chen F."/>
            <person name="Chen W."/>
            <person name="Choi C."/>
            <person name="Clum A."/>
            <person name="Dos Santos R.A."/>
            <person name="Damasio A.R."/>
            <person name="Diallinas G."/>
            <person name="Emri T."/>
            <person name="Fekete E."/>
            <person name="Flipphi M."/>
            <person name="Freyberg S."/>
            <person name="Gallo A."/>
            <person name="Gournas C."/>
            <person name="Habgood R."/>
            <person name="Hainaut M."/>
            <person name="Harispe M.L."/>
            <person name="Henrissat B."/>
            <person name="Hilden K.S."/>
            <person name="Hope R."/>
            <person name="Hossain A."/>
            <person name="Karabika E."/>
            <person name="Karaffa L."/>
            <person name="Karanyi Z."/>
            <person name="Krasevec N."/>
            <person name="Kuo A."/>
            <person name="Kusch H."/>
            <person name="LaButti K."/>
            <person name="Lagendijk E.L."/>
            <person name="Lapidus A."/>
            <person name="Levasseur A."/>
            <person name="Lindquist E."/>
            <person name="Lipzen A."/>
            <person name="Logrieco A.F."/>
            <person name="MacCabe A."/>
            <person name="Maekelae M.R."/>
            <person name="Malavazi I."/>
            <person name="Melin P."/>
            <person name="Meyer V."/>
            <person name="Mielnichuk N."/>
            <person name="Miskei M."/>
            <person name="Molnar A.P."/>
            <person name="Mule G."/>
            <person name="Ngan C.Y."/>
            <person name="Orejas M."/>
            <person name="Orosz E."/>
            <person name="Ouedraogo J.P."/>
            <person name="Overkamp K.M."/>
            <person name="Park H.-S."/>
            <person name="Perrone G."/>
            <person name="Piumi F."/>
            <person name="Punt P.J."/>
            <person name="Ram A.F."/>
            <person name="Ramon A."/>
            <person name="Rauscher S."/>
            <person name="Record E."/>
            <person name="Riano-Pachon D.M."/>
            <person name="Robert V."/>
            <person name="Roehrig J."/>
            <person name="Ruller R."/>
            <person name="Salamov A."/>
            <person name="Salih N.S."/>
            <person name="Samson R.A."/>
            <person name="Sandor E."/>
            <person name="Sanguinetti M."/>
            <person name="Schuetze T."/>
            <person name="Sepcic K."/>
            <person name="Shelest E."/>
            <person name="Sherlock G."/>
            <person name="Sophianopoulou V."/>
            <person name="Squina F.M."/>
            <person name="Sun H."/>
            <person name="Susca A."/>
            <person name="Todd R.B."/>
            <person name="Tsang A."/>
            <person name="Unkles S.E."/>
            <person name="van de Wiele N."/>
            <person name="van Rossen-Uffink D."/>
            <person name="Oliveira J.V."/>
            <person name="Vesth T.C."/>
            <person name="Visser J."/>
            <person name="Yu J.-H."/>
            <person name="Zhou M."/>
            <person name="Andersen M.R."/>
            <person name="Archer D.B."/>
            <person name="Baker S.E."/>
            <person name="Benoit I."/>
            <person name="Brakhage A.A."/>
            <person name="Braus G.H."/>
            <person name="Fischer R."/>
            <person name="Frisvad J.C."/>
            <person name="Goldman G.H."/>
            <person name="Houbraken J."/>
            <person name="Oakley B."/>
            <person name="Pocsi I."/>
            <person name="Scazzocchio C."/>
            <person name="Seiboth B."/>
            <person name="vanKuyk P.A."/>
            <person name="Wortman J."/>
            <person name="Dyer P.S."/>
            <person name="Grigoriev I.V."/>
        </authorList>
    </citation>
    <scope>NUCLEOTIDE SEQUENCE [LARGE SCALE GENOMIC DNA]</scope>
    <source>
        <strain evidence="8">CBS 506.65</strain>
    </source>
</reference>
<dbReference type="InterPro" id="IPR001077">
    <property type="entry name" value="COMT_C"/>
</dbReference>
<dbReference type="STRING" id="1073090.A0A1L9SU63"/>
<protein>
    <submittedName>
        <fullName evidence="7">Uncharacterized protein</fullName>
    </submittedName>
</protein>
<dbReference type="EMBL" id="KV878336">
    <property type="protein sequence ID" value="OJJ50748.1"/>
    <property type="molecule type" value="Genomic_DNA"/>
</dbReference>
<dbReference type="AlphaFoldDB" id="A0A1L9SU63"/>
<sequence length="383" mass="43825">MDSIAIQIKQLASSADETGRRYILDTLTELQWQVETPYDTLMRFKMMSGPLVIARIAADLGLFKILARSEQCLELDQIVQETGGAESMIRRLLRTMASFSLIEEVGVDRFTANAMTRLWAEPVHEAHLHVSFEMSIRLGGALPDFLAEHGYQDVTHRRDTVFQKAFQTDLLAFDYMATQPDLLKSFQQTMGIKRVVDWLSVFPFEAALGDWDNEVDRPLFVDIGGGFGHQSTGVRRRFPQISGRVILQDLEASLKHVKDLEGVEIMPYDFFTPQPVKGSRFYYLRMILHDYTDDDCLRILNNIIPAMDEHSRILIDDIVLPDTGAHWQATMEDISMMAVHAAKERTRREWEELLARAGLQIKELYTYIPILSNSVLVVEKILK</sequence>
<dbReference type="InterPro" id="IPR012967">
    <property type="entry name" value="COMT_dimerisation"/>
</dbReference>
<proteinExistence type="predicted"/>
<dbReference type="Proteomes" id="UP000184188">
    <property type="component" value="Unassembled WGS sequence"/>
</dbReference>
<organism evidence="7 8">
    <name type="scientific">Penicilliopsis zonata CBS 506.65</name>
    <dbReference type="NCBI Taxonomy" id="1073090"/>
    <lineage>
        <taxon>Eukaryota</taxon>
        <taxon>Fungi</taxon>
        <taxon>Dikarya</taxon>
        <taxon>Ascomycota</taxon>
        <taxon>Pezizomycotina</taxon>
        <taxon>Eurotiomycetes</taxon>
        <taxon>Eurotiomycetidae</taxon>
        <taxon>Eurotiales</taxon>
        <taxon>Aspergillaceae</taxon>
        <taxon>Penicilliopsis</taxon>
    </lineage>
</organism>
<dbReference type="Pfam" id="PF00891">
    <property type="entry name" value="Methyltransf_2"/>
    <property type="match status" value="1"/>
</dbReference>
<dbReference type="InterPro" id="IPR016461">
    <property type="entry name" value="COMT-like"/>
</dbReference>
<dbReference type="PANTHER" id="PTHR43712">
    <property type="entry name" value="PUTATIVE (AFU_ORTHOLOGUE AFUA_4G14580)-RELATED"/>
    <property type="match status" value="1"/>
</dbReference>
<evidence type="ECO:0000256" key="1">
    <source>
        <dbReference type="ARBA" id="ARBA00022603"/>
    </source>
</evidence>
<evidence type="ECO:0000256" key="3">
    <source>
        <dbReference type="ARBA" id="ARBA00022691"/>
    </source>
</evidence>
<evidence type="ECO:0000259" key="6">
    <source>
        <dbReference type="Pfam" id="PF08100"/>
    </source>
</evidence>
<evidence type="ECO:0000313" key="8">
    <source>
        <dbReference type="Proteomes" id="UP000184188"/>
    </source>
</evidence>
<dbReference type="VEuPathDB" id="FungiDB:ASPZODRAFT_106589"/>
<feature type="domain" description="O-methyltransferase dimerisation" evidence="6">
    <location>
        <begin position="56"/>
        <end position="119"/>
    </location>
</feature>
<dbReference type="PANTHER" id="PTHR43712:SF1">
    <property type="entry name" value="HYPOTHETICAL O-METHYLTRANSFERASE (EUROFUNG)-RELATED"/>
    <property type="match status" value="1"/>
</dbReference>
<dbReference type="OrthoDB" id="2410195at2759"/>